<dbReference type="AlphaFoldDB" id="A0A5J4P8Z8"/>
<accession>A0A5J4P8Z8</accession>
<dbReference type="EMBL" id="SNRY01010445">
    <property type="protein sequence ID" value="KAA6305752.1"/>
    <property type="molecule type" value="Genomic_DNA"/>
</dbReference>
<dbReference type="GO" id="GO:0005975">
    <property type="term" value="P:carbohydrate metabolic process"/>
    <property type="evidence" value="ECO:0007669"/>
    <property type="project" value="InterPro"/>
</dbReference>
<protein>
    <submittedName>
        <fullName evidence="2">Beta-galactosidase</fullName>
        <ecNumber evidence="2">3.2.1.23</ecNumber>
    </submittedName>
</protein>
<sequence length="203" mass="23731">DMGANFIRLGHYQQSDIILRLCDELGILVWEEIPWCRGGLGGKAYKEQARRMLTNMIEQHRNHPSIILWGLGNENDWAGDFETFDKEAIRSFMKELHELAHQLDNGRLTSIRRCDFCKDIVDVYSPSIWAGWYSRAFRNYREMSDAGIENTARFFHAEWGGDSHARRHAEGSFEEVSNAAKTGDWSESYIVRLFDWHLKEQEK</sequence>
<dbReference type="EC" id="3.2.1.23" evidence="2"/>
<evidence type="ECO:0000313" key="2">
    <source>
        <dbReference type="EMBL" id="KAA6305752.1"/>
    </source>
</evidence>
<proteinExistence type="predicted"/>
<dbReference type="Pfam" id="PF02836">
    <property type="entry name" value="Glyco_hydro_2_C"/>
    <property type="match status" value="1"/>
</dbReference>
<dbReference type="GO" id="GO:0004565">
    <property type="term" value="F:beta-galactosidase activity"/>
    <property type="evidence" value="ECO:0007669"/>
    <property type="project" value="UniProtKB-EC"/>
</dbReference>
<feature type="domain" description="Glycoside hydrolase family 2 catalytic" evidence="1">
    <location>
        <begin position="2"/>
        <end position="143"/>
    </location>
</feature>
<dbReference type="Gene3D" id="3.20.20.80">
    <property type="entry name" value="Glycosidases"/>
    <property type="match status" value="1"/>
</dbReference>
<comment type="caution">
    <text evidence="2">The sequence shown here is derived from an EMBL/GenBank/DDBJ whole genome shotgun (WGS) entry which is preliminary data.</text>
</comment>
<dbReference type="SUPFAM" id="SSF51445">
    <property type="entry name" value="(Trans)glycosidases"/>
    <property type="match status" value="1"/>
</dbReference>
<evidence type="ECO:0000259" key="1">
    <source>
        <dbReference type="Pfam" id="PF02836"/>
    </source>
</evidence>
<keyword evidence="2" id="KW-0326">Glycosidase</keyword>
<feature type="non-terminal residue" evidence="2">
    <location>
        <position position="1"/>
    </location>
</feature>
<dbReference type="InterPro" id="IPR006103">
    <property type="entry name" value="Glyco_hydro_2_cat"/>
</dbReference>
<organism evidence="2">
    <name type="scientific">termite gut metagenome</name>
    <dbReference type="NCBI Taxonomy" id="433724"/>
    <lineage>
        <taxon>unclassified sequences</taxon>
        <taxon>metagenomes</taxon>
        <taxon>organismal metagenomes</taxon>
    </lineage>
</organism>
<gene>
    <name evidence="2" type="ORF">EZS27_042595</name>
</gene>
<dbReference type="PANTHER" id="PTHR42732:SF1">
    <property type="entry name" value="BETA-MANNOSIDASE"/>
    <property type="match status" value="1"/>
</dbReference>
<dbReference type="PANTHER" id="PTHR42732">
    <property type="entry name" value="BETA-GALACTOSIDASE"/>
    <property type="match status" value="1"/>
</dbReference>
<dbReference type="InterPro" id="IPR051913">
    <property type="entry name" value="GH2_Domain-Containing"/>
</dbReference>
<dbReference type="InterPro" id="IPR017853">
    <property type="entry name" value="GH"/>
</dbReference>
<reference evidence="2" key="1">
    <citation type="submission" date="2019-03" db="EMBL/GenBank/DDBJ databases">
        <title>Single cell metagenomics reveals metabolic interactions within the superorganism composed of flagellate Streblomastix strix and complex community of Bacteroidetes bacteria on its surface.</title>
        <authorList>
            <person name="Treitli S.C."/>
            <person name="Kolisko M."/>
            <person name="Husnik F."/>
            <person name="Keeling P."/>
            <person name="Hampl V."/>
        </authorList>
    </citation>
    <scope>NUCLEOTIDE SEQUENCE</scope>
    <source>
        <strain evidence="2">STM</strain>
    </source>
</reference>
<keyword evidence="2" id="KW-0378">Hydrolase</keyword>
<feature type="non-terminal residue" evidence="2">
    <location>
        <position position="203"/>
    </location>
</feature>
<name>A0A5J4P8Z8_9ZZZZ</name>